<dbReference type="Proteomes" id="UP000799754">
    <property type="component" value="Unassembled WGS sequence"/>
</dbReference>
<reference evidence="1" key="1">
    <citation type="journal article" date="2020" name="Stud. Mycol.">
        <title>101 Dothideomycetes genomes: a test case for predicting lifestyles and emergence of pathogens.</title>
        <authorList>
            <person name="Haridas S."/>
            <person name="Albert R."/>
            <person name="Binder M."/>
            <person name="Bloem J."/>
            <person name="Labutti K."/>
            <person name="Salamov A."/>
            <person name="Andreopoulos B."/>
            <person name="Baker S."/>
            <person name="Barry K."/>
            <person name="Bills G."/>
            <person name="Bluhm B."/>
            <person name="Cannon C."/>
            <person name="Castanera R."/>
            <person name="Culley D."/>
            <person name="Daum C."/>
            <person name="Ezra D."/>
            <person name="Gonzalez J."/>
            <person name="Henrissat B."/>
            <person name="Kuo A."/>
            <person name="Liang C."/>
            <person name="Lipzen A."/>
            <person name="Lutzoni F."/>
            <person name="Magnuson J."/>
            <person name="Mondo S."/>
            <person name="Nolan M."/>
            <person name="Ohm R."/>
            <person name="Pangilinan J."/>
            <person name="Park H.-J."/>
            <person name="Ramirez L."/>
            <person name="Alfaro M."/>
            <person name="Sun H."/>
            <person name="Tritt A."/>
            <person name="Yoshinaga Y."/>
            <person name="Zwiers L.-H."/>
            <person name="Turgeon B."/>
            <person name="Goodwin S."/>
            <person name="Spatafora J."/>
            <person name="Crous P."/>
            <person name="Grigoriev I."/>
        </authorList>
    </citation>
    <scope>NUCLEOTIDE SEQUENCE</scope>
    <source>
        <strain evidence="1">CBS 525.71</strain>
    </source>
</reference>
<name>A0ACB6S3L0_9PLEO</name>
<keyword evidence="2" id="KW-1185">Reference proteome</keyword>
<evidence type="ECO:0000313" key="2">
    <source>
        <dbReference type="Proteomes" id="UP000799754"/>
    </source>
</evidence>
<evidence type="ECO:0000313" key="1">
    <source>
        <dbReference type="EMBL" id="KAF2628851.1"/>
    </source>
</evidence>
<organism evidence="1 2">
    <name type="scientific">Macroventuria anomochaeta</name>
    <dbReference type="NCBI Taxonomy" id="301207"/>
    <lineage>
        <taxon>Eukaryota</taxon>
        <taxon>Fungi</taxon>
        <taxon>Dikarya</taxon>
        <taxon>Ascomycota</taxon>
        <taxon>Pezizomycotina</taxon>
        <taxon>Dothideomycetes</taxon>
        <taxon>Pleosporomycetidae</taxon>
        <taxon>Pleosporales</taxon>
        <taxon>Pleosporineae</taxon>
        <taxon>Didymellaceae</taxon>
        <taxon>Macroventuria</taxon>
    </lineage>
</organism>
<gene>
    <name evidence="1" type="ORF">BU25DRAFT_409872</name>
</gene>
<sequence length="108" mass="12567">MRSAHGPRLHSRLTPYSKSFPITTSRHLYRTLSINATDNLLLSVSLCIALGHVFSARCLSTVSFIRCFEMRIEVRLVERMRWTIRLFKLFLMDLQKVISFVGRQRGPL</sequence>
<proteinExistence type="predicted"/>
<accession>A0ACB6S3L0</accession>
<comment type="caution">
    <text evidence="1">The sequence shown here is derived from an EMBL/GenBank/DDBJ whole genome shotgun (WGS) entry which is preliminary data.</text>
</comment>
<dbReference type="EMBL" id="MU006712">
    <property type="protein sequence ID" value="KAF2628851.1"/>
    <property type="molecule type" value="Genomic_DNA"/>
</dbReference>
<protein>
    <submittedName>
        <fullName evidence="1">Uncharacterized protein</fullName>
    </submittedName>
</protein>